<reference evidence="10" key="1">
    <citation type="journal article" date="2022" name="Plant J.">
        <title>Strategies of tolerance reflected in two North American maple genomes.</title>
        <authorList>
            <person name="McEvoy S.L."/>
            <person name="Sezen U.U."/>
            <person name="Trouern-Trend A."/>
            <person name="McMahon S.M."/>
            <person name="Schaberg P.G."/>
            <person name="Yang J."/>
            <person name="Wegrzyn J.L."/>
            <person name="Swenson N.G."/>
        </authorList>
    </citation>
    <scope>NUCLEOTIDE SEQUENCE</scope>
    <source>
        <strain evidence="10">91603</strain>
    </source>
</reference>
<dbReference type="GO" id="GO:0005634">
    <property type="term" value="C:nucleus"/>
    <property type="evidence" value="ECO:0007669"/>
    <property type="project" value="UniProtKB-SubCell"/>
</dbReference>
<gene>
    <name evidence="10" type="ORF">LWI28_026389</name>
</gene>
<evidence type="ECO:0000256" key="3">
    <source>
        <dbReference type="ARBA" id="ARBA00023015"/>
    </source>
</evidence>
<keyword evidence="11" id="KW-1185">Reference proteome</keyword>
<dbReference type="SMART" id="SM00717">
    <property type="entry name" value="SANT"/>
    <property type="match status" value="3"/>
</dbReference>
<feature type="domain" description="Myb-like" evidence="8">
    <location>
        <begin position="269"/>
        <end position="303"/>
    </location>
</feature>
<dbReference type="InterPro" id="IPR017930">
    <property type="entry name" value="Myb_dom"/>
</dbReference>
<sequence length="416" mass="48241">MVKSTSTTGTTKKSWLKKGSWSPEEDQKLIAYINRYGIWNWTVTPKAAGLLRCGKSCRLRWMNYLRPGIKHGNFSQEENETIVNLHQQLGNRWSTIASTLPGRTDNEIKNHWHTHLKKHNFFQENQSVDHQENPSGDQIYNNQTIEENNGSSGRSYEELQNLWDPKSFPMEGLYMVDDYGATYADPGFLVSSFSQWRFQENTDTIFASSWTYYEQSNDNNKAISYKLRPHILSHKLGYTAANTTKSLTHQESISWIVENLPDKFALRTIVNLHQQLGNRWSTISSRLPGRTDNEIKNYWHNHLKKHNFLQENQAADHQENPSADQIYNNQTTEENNGSSGSTYEELQNLWDPKSFPMEGLYMVDDYSATYADPGFLVSSFSQWRFQENTDTIFASSYDVNDGLWDYLLMEANEETV</sequence>
<name>A0AAD5IHK1_ACENE</name>
<comment type="subcellular location">
    <subcellularLocation>
        <location evidence="1">Nucleus</location>
    </subcellularLocation>
</comment>
<dbReference type="SUPFAM" id="SSF46689">
    <property type="entry name" value="Homeodomain-like"/>
    <property type="match status" value="2"/>
</dbReference>
<feature type="domain" description="Myb-like" evidence="8">
    <location>
        <begin position="13"/>
        <end position="65"/>
    </location>
</feature>
<dbReference type="PROSITE" id="PS51294">
    <property type="entry name" value="HTH_MYB"/>
    <property type="match status" value="3"/>
</dbReference>
<evidence type="ECO:0000256" key="6">
    <source>
        <dbReference type="ARBA" id="ARBA00023242"/>
    </source>
</evidence>
<evidence type="ECO:0000259" key="8">
    <source>
        <dbReference type="PROSITE" id="PS50090"/>
    </source>
</evidence>
<dbReference type="InterPro" id="IPR051953">
    <property type="entry name" value="Plant_SW-associated_TFs"/>
</dbReference>
<dbReference type="FunFam" id="1.10.10.60:FF:000001">
    <property type="entry name" value="MYB-related transcription factor"/>
    <property type="match status" value="1"/>
</dbReference>
<dbReference type="PANTHER" id="PTHR47997">
    <property type="entry name" value="MYB DOMAIN PROTEIN 55"/>
    <property type="match status" value="1"/>
</dbReference>
<dbReference type="InterPro" id="IPR001005">
    <property type="entry name" value="SANT/Myb"/>
</dbReference>
<evidence type="ECO:0000256" key="2">
    <source>
        <dbReference type="ARBA" id="ARBA00022737"/>
    </source>
</evidence>
<evidence type="ECO:0000256" key="1">
    <source>
        <dbReference type="ARBA" id="ARBA00004123"/>
    </source>
</evidence>
<dbReference type="GO" id="GO:0003677">
    <property type="term" value="F:DNA binding"/>
    <property type="evidence" value="ECO:0007669"/>
    <property type="project" value="UniProtKB-KW"/>
</dbReference>
<dbReference type="Proteomes" id="UP001064489">
    <property type="component" value="Chromosome 2"/>
</dbReference>
<dbReference type="AlphaFoldDB" id="A0AAD5IHK1"/>
<proteinExistence type="predicted"/>
<reference evidence="10" key="2">
    <citation type="submission" date="2023-02" db="EMBL/GenBank/DDBJ databases">
        <authorList>
            <person name="Swenson N.G."/>
            <person name="Wegrzyn J.L."/>
            <person name="Mcevoy S.L."/>
        </authorList>
    </citation>
    <scope>NUCLEOTIDE SEQUENCE</scope>
    <source>
        <strain evidence="10">91603</strain>
        <tissue evidence="10">Leaf</tissue>
    </source>
</reference>
<keyword evidence="3" id="KW-0805">Transcription regulation</keyword>
<dbReference type="CDD" id="cd00167">
    <property type="entry name" value="SANT"/>
    <property type="match status" value="3"/>
</dbReference>
<evidence type="ECO:0000256" key="4">
    <source>
        <dbReference type="ARBA" id="ARBA00023125"/>
    </source>
</evidence>
<dbReference type="Pfam" id="PF00249">
    <property type="entry name" value="Myb_DNA-binding"/>
    <property type="match status" value="3"/>
</dbReference>
<evidence type="ECO:0000256" key="7">
    <source>
        <dbReference type="SAM" id="MobiDB-lite"/>
    </source>
</evidence>
<feature type="domain" description="Myb-like" evidence="8">
    <location>
        <begin position="66"/>
        <end position="116"/>
    </location>
</feature>
<evidence type="ECO:0000313" key="11">
    <source>
        <dbReference type="Proteomes" id="UP001064489"/>
    </source>
</evidence>
<keyword evidence="4" id="KW-0238">DNA-binding</keyword>
<dbReference type="PROSITE" id="PS50090">
    <property type="entry name" value="MYB_LIKE"/>
    <property type="match status" value="3"/>
</dbReference>
<keyword evidence="5" id="KW-0804">Transcription</keyword>
<feature type="domain" description="HTH myb-type" evidence="9">
    <location>
        <begin position="16"/>
        <end position="65"/>
    </location>
</feature>
<feature type="compositionally biased region" description="Polar residues" evidence="7">
    <location>
        <begin position="133"/>
        <end position="154"/>
    </location>
</feature>
<comment type="caution">
    <text evidence="10">The sequence shown here is derived from an EMBL/GenBank/DDBJ whole genome shotgun (WGS) entry which is preliminary data.</text>
</comment>
<protein>
    <submittedName>
        <fullName evidence="10">Uncharacterized protein</fullName>
    </submittedName>
</protein>
<dbReference type="InterPro" id="IPR009057">
    <property type="entry name" value="Homeodomain-like_sf"/>
</dbReference>
<evidence type="ECO:0000313" key="10">
    <source>
        <dbReference type="EMBL" id="KAI9162346.1"/>
    </source>
</evidence>
<accession>A0AAD5IHK1</accession>
<dbReference type="EMBL" id="JAJSOW010000106">
    <property type="protein sequence ID" value="KAI9162346.1"/>
    <property type="molecule type" value="Genomic_DNA"/>
</dbReference>
<keyword evidence="6" id="KW-0539">Nucleus</keyword>
<feature type="region of interest" description="Disordered" evidence="7">
    <location>
        <begin position="127"/>
        <end position="155"/>
    </location>
</feature>
<dbReference type="PANTHER" id="PTHR47997:SF28">
    <property type="entry name" value="TRANSCRIPTION FACTOR MYB15-LIKE"/>
    <property type="match status" value="1"/>
</dbReference>
<evidence type="ECO:0000256" key="5">
    <source>
        <dbReference type="ARBA" id="ARBA00023163"/>
    </source>
</evidence>
<organism evidence="10 11">
    <name type="scientific">Acer negundo</name>
    <name type="common">Box elder</name>
    <dbReference type="NCBI Taxonomy" id="4023"/>
    <lineage>
        <taxon>Eukaryota</taxon>
        <taxon>Viridiplantae</taxon>
        <taxon>Streptophyta</taxon>
        <taxon>Embryophyta</taxon>
        <taxon>Tracheophyta</taxon>
        <taxon>Spermatophyta</taxon>
        <taxon>Magnoliopsida</taxon>
        <taxon>eudicotyledons</taxon>
        <taxon>Gunneridae</taxon>
        <taxon>Pentapetalae</taxon>
        <taxon>rosids</taxon>
        <taxon>malvids</taxon>
        <taxon>Sapindales</taxon>
        <taxon>Sapindaceae</taxon>
        <taxon>Hippocastanoideae</taxon>
        <taxon>Acereae</taxon>
        <taxon>Acer</taxon>
    </lineage>
</organism>
<evidence type="ECO:0000259" key="9">
    <source>
        <dbReference type="PROSITE" id="PS51294"/>
    </source>
</evidence>
<feature type="domain" description="HTH myb-type" evidence="9">
    <location>
        <begin position="269"/>
        <end position="307"/>
    </location>
</feature>
<keyword evidence="2" id="KW-0677">Repeat</keyword>
<feature type="domain" description="HTH myb-type" evidence="9">
    <location>
        <begin position="66"/>
        <end position="120"/>
    </location>
</feature>
<dbReference type="Gene3D" id="1.10.10.60">
    <property type="entry name" value="Homeodomain-like"/>
    <property type="match status" value="3"/>
</dbReference>